<dbReference type="PANTHER" id="PTHR48438:SF1">
    <property type="entry name" value="ALPHA-(1,3)-FUCOSYLTRANSFERASE C-RELATED"/>
    <property type="match status" value="1"/>
</dbReference>
<keyword evidence="6 12" id="KW-0812">Transmembrane</keyword>
<dbReference type="Gene3D" id="3.40.50.11660">
    <property type="entry name" value="Glycosyl transferase family 10, C-terminal domain"/>
    <property type="match status" value="1"/>
</dbReference>
<comment type="caution">
    <text evidence="16">The sequence shown here is derived from an EMBL/GenBank/DDBJ whole genome shotgun (WGS) entry which is preliminary data.</text>
</comment>
<accession>A0AAV4B8L1</accession>
<feature type="domain" description="Fucosyltransferase C-terminal" evidence="14">
    <location>
        <begin position="210"/>
        <end position="380"/>
    </location>
</feature>
<dbReference type="InterPro" id="IPR038577">
    <property type="entry name" value="GT10-like_C_sf"/>
</dbReference>
<dbReference type="AlphaFoldDB" id="A0AAV4B8L1"/>
<gene>
    <name evidence="16" type="ORF">PoB_004232200</name>
</gene>
<dbReference type="PANTHER" id="PTHR48438">
    <property type="entry name" value="ALPHA-(1,3)-FUCOSYLTRANSFERASE C-RELATED"/>
    <property type="match status" value="1"/>
</dbReference>
<dbReference type="FunFam" id="3.40.50.11660:FF:000004">
    <property type="entry name" value="Glycoprotein 3-alpha-L-fucosyltransferase A"/>
    <property type="match status" value="1"/>
</dbReference>
<evidence type="ECO:0000256" key="9">
    <source>
        <dbReference type="ARBA" id="ARBA00023034"/>
    </source>
</evidence>
<dbReference type="Pfam" id="PF00852">
    <property type="entry name" value="Glyco_transf_10"/>
    <property type="match status" value="1"/>
</dbReference>
<comment type="pathway">
    <text evidence="2">Protein modification; protein glycosylation.</text>
</comment>
<protein>
    <recommendedName>
        <fullName evidence="12">Fucosyltransferase</fullName>
        <ecNumber evidence="12">2.4.1.-</ecNumber>
    </recommendedName>
</protein>
<evidence type="ECO:0000256" key="5">
    <source>
        <dbReference type="ARBA" id="ARBA00022679"/>
    </source>
</evidence>
<evidence type="ECO:0000256" key="3">
    <source>
        <dbReference type="ARBA" id="ARBA00008919"/>
    </source>
</evidence>
<keyword evidence="11" id="KW-0325">Glycoprotein</keyword>
<dbReference type="SUPFAM" id="SSF53756">
    <property type="entry name" value="UDP-Glycosyltransferase/glycogen phosphorylase"/>
    <property type="match status" value="1"/>
</dbReference>
<reference evidence="16 17" key="1">
    <citation type="journal article" date="2021" name="Elife">
        <title>Chloroplast acquisition without the gene transfer in kleptoplastic sea slugs, Plakobranchus ocellatus.</title>
        <authorList>
            <person name="Maeda T."/>
            <person name="Takahashi S."/>
            <person name="Yoshida T."/>
            <person name="Shimamura S."/>
            <person name="Takaki Y."/>
            <person name="Nagai Y."/>
            <person name="Toyoda A."/>
            <person name="Suzuki Y."/>
            <person name="Arimoto A."/>
            <person name="Ishii H."/>
            <person name="Satoh N."/>
            <person name="Nishiyama T."/>
            <person name="Hasebe M."/>
            <person name="Maruyama T."/>
            <person name="Minagawa J."/>
            <person name="Obokata J."/>
            <person name="Shigenobu S."/>
        </authorList>
    </citation>
    <scope>NUCLEOTIDE SEQUENCE [LARGE SCALE GENOMIC DNA]</scope>
</reference>
<keyword evidence="10" id="KW-0472">Membrane</keyword>
<feature type="domain" description="Fucosyltransferase N-terminal" evidence="15">
    <location>
        <begin position="84"/>
        <end position="183"/>
    </location>
</feature>
<dbReference type="Proteomes" id="UP000735302">
    <property type="component" value="Unassembled WGS sequence"/>
</dbReference>
<dbReference type="GO" id="GO:0032580">
    <property type="term" value="C:Golgi cisterna membrane"/>
    <property type="evidence" value="ECO:0007669"/>
    <property type="project" value="UniProtKB-SubCell"/>
</dbReference>
<dbReference type="GO" id="GO:0008417">
    <property type="term" value="F:fucosyltransferase activity"/>
    <property type="evidence" value="ECO:0007669"/>
    <property type="project" value="InterPro"/>
</dbReference>
<evidence type="ECO:0000256" key="7">
    <source>
        <dbReference type="ARBA" id="ARBA00022968"/>
    </source>
</evidence>
<evidence type="ECO:0000256" key="10">
    <source>
        <dbReference type="ARBA" id="ARBA00023136"/>
    </source>
</evidence>
<evidence type="ECO:0000313" key="16">
    <source>
        <dbReference type="EMBL" id="GFO15817.1"/>
    </source>
</evidence>
<evidence type="ECO:0000259" key="14">
    <source>
        <dbReference type="Pfam" id="PF00852"/>
    </source>
</evidence>
<evidence type="ECO:0000256" key="12">
    <source>
        <dbReference type="RuleBase" id="RU003832"/>
    </source>
</evidence>
<comment type="subcellular location">
    <subcellularLocation>
        <location evidence="1">Golgi apparatus membrane</location>
        <topology evidence="1">Single-pass type II membrane protein</topology>
    </subcellularLocation>
    <subcellularLocation>
        <location evidence="12">Golgi apparatus</location>
        <location evidence="12">Golgi stack membrane</location>
        <topology evidence="12">Single-pass type II membrane protein</topology>
    </subcellularLocation>
</comment>
<organism evidence="16 17">
    <name type="scientific">Plakobranchus ocellatus</name>
    <dbReference type="NCBI Taxonomy" id="259542"/>
    <lineage>
        <taxon>Eukaryota</taxon>
        <taxon>Metazoa</taxon>
        <taxon>Spiralia</taxon>
        <taxon>Lophotrochozoa</taxon>
        <taxon>Mollusca</taxon>
        <taxon>Gastropoda</taxon>
        <taxon>Heterobranchia</taxon>
        <taxon>Euthyneura</taxon>
        <taxon>Panpulmonata</taxon>
        <taxon>Sacoglossa</taxon>
        <taxon>Placobranchoidea</taxon>
        <taxon>Plakobranchidae</taxon>
        <taxon>Plakobranchus</taxon>
    </lineage>
</organism>
<feature type="region of interest" description="Disordered" evidence="13">
    <location>
        <begin position="31"/>
        <end position="57"/>
    </location>
</feature>
<evidence type="ECO:0000256" key="2">
    <source>
        <dbReference type="ARBA" id="ARBA00004922"/>
    </source>
</evidence>
<evidence type="ECO:0000256" key="1">
    <source>
        <dbReference type="ARBA" id="ARBA00004323"/>
    </source>
</evidence>
<dbReference type="InterPro" id="IPR055270">
    <property type="entry name" value="Glyco_tran_10_C"/>
</dbReference>
<keyword evidence="8" id="KW-1133">Transmembrane helix</keyword>
<proteinExistence type="inferred from homology"/>
<feature type="compositionally biased region" description="Polar residues" evidence="13">
    <location>
        <begin position="38"/>
        <end position="52"/>
    </location>
</feature>
<keyword evidence="4 12" id="KW-0328">Glycosyltransferase</keyword>
<keyword evidence="5 12" id="KW-0808">Transferase</keyword>
<evidence type="ECO:0000313" key="17">
    <source>
        <dbReference type="Proteomes" id="UP000735302"/>
    </source>
</evidence>
<dbReference type="EMBL" id="BLXT01004630">
    <property type="protein sequence ID" value="GFO15817.1"/>
    <property type="molecule type" value="Genomic_DNA"/>
</dbReference>
<keyword evidence="7" id="KW-0735">Signal-anchor</keyword>
<name>A0AAV4B8L1_9GAST</name>
<evidence type="ECO:0000256" key="11">
    <source>
        <dbReference type="ARBA" id="ARBA00023180"/>
    </source>
</evidence>
<evidence type="ECO:0000256" key="4">
    <source>
        <dbReference type="ARBA" id="ARBA00022676"/>
    </source>
</evidence>
<evidence type="ECO:0000256" key="6">
    <source>
        <dbReference type="ARBA" id="ARBA00022692"/>
    </source>
</evidence>
<evidence type="ECO:0000256" key="8">
    <source>
        <dbReference type="ARBA" id="ARBA00022989"/>
    </source>
</evidence>
<dbReference type="InterPro" id="IPR001503">
    <property type="entry name" value="Glyco_trans_10"/>
</dbReference>
<dbReference type="GO" id="GO:0000139">
    <property type="term" value="C:Golgi membrane"/>
    <property type="evidence" value="ECO:0007669"/>
    <property type="project" value="UniProtKB-SubCell"/>
</dbReference>
<keyword evidence="17" id="KW-1185">Reference proteome</keyword>
<dbReference type="InterPro" id="IPR031481">
    <property type="entry name" value="Glyco_tran_10_N"/>
</dbReference>
<dbReference type="Pfam" id="PF17039">
    <property type="entry name" value="Glyco_tran_10_N"/>
    <property type="match status" value="1"/>
</dbReference>
<keyword evidence="9 12" id="KW-0333">Golgi apparatus</keyword>
<comment type="similarity">
    <text evidence="3 12">Belongs to the glycosyltransferase 10 family.</text>
</comment>
<evidence type="ECO:0000259" key="15">
    <source>
        <dbReference type="Pfam" id="PF17039"/>
    </source>
</evidence>
<sequence length="392" mass="45760">MIVEFEGSSLSNPMLPCIEHHRGNIRSVTKVPRKEGVTPTSSKLKKQASTLPSLPARPTGPLSPKLILFVDFPSYYELKNVEGPTGLAHCNAETPQKQPMKCEITQDIRLFNDADAVIFNTHQKPREYQLAFKPIKRRATTWTFFAVESPAFSNNDLFGQPEFRYKFNSTWTYRSDSEFKHVYVRSQLRKSPLSEEAKRVEEMELRHAFRNKSRMAAIFVSHCHVPSRRDEYIAQLKKHTDVDVYGRCGHLVCKDRVLCNKMLSRDYKFYLAFENSICQDYVTEKALNALRSRRIIPVVRGGADYSRIFPRNSVIDTSQFSSPKELARHLNSLGDDEDEWVRFFEWTWQYEIVAPLLPMCEYCHHLYKPSSRQYDNVYEWWAKDACQDPKDF</sequence>
<dbReference type="EC" id="2.4.1.-" evidence="12"/>
<evidence type="ECO:0000256" key="13">
    <source>
        <dbReference type="SAM" id="MobiDB-lite"/>
    </source>
</evidence>